<dbReference type="InterPro" id="IPR002401">
    <property type="entry name" value="Cyt_P450_E_grp-I"/>
</dbReference>
<protein>
    <submittedName>
        <fullName evidence="9">Cytochrome P450 CYP419A1</fullName>
    </submittedName>
</protein>
<name>A0A0K0LB73_NILLU</name>
<proteinExistence type="evidence at transcript level"/>
<dbReference type="AlphaFoldDB" id="A0A0K0LB73"/>
<dbReference type="PANTHER" id="PTHR24279">
    <property type="entry name" value="CYTOCHROME P450"/>
    <property type="match status" value="1"/>
</dbReference>
<keyword evidence="3" id="KW-0349">Heme</keyword>
<keyword evidence="7" id="KW-0503">Monooxygenase</keyword>
<dbReference type="Pfam" id="PF00067">
    <property type="entry name" value="p450"/>
    <property type="match status" value="1"/>
</dbReference>
<dbReference type="InterPro" id="IPR036396">
    <property type="entry name" value="Cyt_P450_sf"/>
</dbReference>
<comment type="cofactor">
    <cofactor evidence="1">
        <name>heme</name>
        <dbReference type="ChEBI" id="CHEBI:30413"/>
    </cofactor>
</comment>
<feature type="compositionally biased region" description="Basic residues" evidence="8">
    <location>
        <begin position="11"/>
        <end position="24"/>
    </location>
</feature>
<keyword evidence="6" id="KW-0408">Iron</keyword>
<dbReference type="PANTHER" id="PTHR24279:SF120">
    <property type="entry name" value="CYTOCHROME P450"/>
    <property type="match status" value="1"/>
</dbReference>
<dbReference type="OrthoDB" id="6614661at2759"/>
<evidence type="ECO:0000256" key="5">
    <source>
        <dbReference type="ARBA" id="ARBA00023002"/>
    </source>
</evidence>
<dbReference type="SUPFAM" id="SSF48264">
    <property type="entry name" value="Cytochrome P450"/>
    <property type="match status" value="1"/>
</dbReference>
<feature type="region of interest" description="Disordered" evidence="8">
    <location>
        <begin position="1"/>
        <end position="24"/>
    </location>
</feature>
<dbReference type="InterPro" id="IPR001128">
    <property type="entry name" value="Cyt_P450"/>
</dbReference>
<evidence type="ECO:0000256" key="6">
    <source>
        <dbReference type="ARBA" id="ARBA00023004"/>
    </source>
</evidence>
<dbReference type="PRINTS" id="PR00463">
    <property type="entry name" value="EP450I"/>
</dbReference>
<evidence type="ECO:0000256" key="2">
    <source>
        <dbReference type="ARBA" id="ARBA00010617"/>
    </source>
</evidence>
<accession>A0A0K0LB73</accession>
<dbReference type="GO" id="GO:0016705">
    <property type="term" value="F:oxidoreductase activity, acting on paired donors, with incorporation or reduction of molecular oxygen"/>
    <property type="evidence" value="ECO:0007669"/>
    <property type="project" value="InterPro"/>
</dbReference>
<evidence type="ECO:0000256" key="7">
    <source>
        <dbReference type="ARBA" id="ARBA00023033"/>
    </source>
</evidence>
<evidence type="ECO:0000256" key="8">
    <source>
        <dbReference type="SAM" id="MobiDB-lite"/>
    </source>
</evidence>
<feature type="region of interest" description="Disordered" evidence="8">
    <location>
        <begin position="38"/>
        <end position="68"/>
    </location>
</feature>
<evidence type="ECO:0000256" key="3">
    <source>
        <dbReference type="ARBA" id="ARBA00022617"/>
    </source>
</evidence>
<dbReference type="EMBL" id="KM217003">
    <property type="protein sequence ID" value="AIW79966.1"/>
    <property type="molecule type" value="mRNA"/>
</dbReference>
<dbReference type="GO" id="GO:0005506">
    <property type="term" value="F:iron ion binding"/>
    <property type="evidence" value="ECO:0007669"/>
    <property type="project" value="InterPro"/>
</dbReference>
<sequence length="658" mass="75887">MRQVKSASKAKLVKGKAKPKPKPTLKVKYRLKETLKDKMEKLNKQEKMKILTSDSKSRTANEKVDLQSKPEKKEIQLHTESNRLTALTKQEEFPKVGSQIAAVQQNPQRIDKQLQQSNNTAIKKDLNERGIMPFDSSYIMKQLAKSRQSESIEDIPGPKIMRACSNIVNALPVIGTLSISSLMRSYNRLCLSYGDKKIVSNRMKPLESLFNTHGDIVCLNIPLCGNVILVDKPELIHEVYRQRDMSQIMNSTFDSLNEVYNVLGKKRMRMDAMSSVDDQMTCVIEHFDLKNLFWSASRYHNSLEKISDQLVERITFTRDMHNEVPKDFIKELNKWSLECMMQVLFATEIGSLKSTSYLGHQETDIILKSLTDATDALRNCESGIQLWRVYETSSFTKLTQSIKHLERFLCKHIPLLRHEAKLEQRLEMLQSNLESKQNASSLISGLILSGYVDVDKLLKICMETMLIAVNTTSTSLGFVLYHMARNQEKQKILHKELMSVLPDKSSKLNPEVLQELPYLNAVVQETLRLKHPIPYSVMRLQRSIVLHKYYIPAGTWVMTANEVACLREENFEDAQLFKPERWLESSPELYQDTISPLLEAQFEPFLGRDWLQKQLLIGTAKVIRNFNVNYRYGEIGKEGEFLSKPTKPFQFEFLEQHL</sequence>
<evidence type="ECO:0000256" key="4">
    <source>
        <dbReference type="ARBA" id="ARBA00022723"/>
    </source>
</evidence>
<dbReference type="Gene3D" id="1.10.630.10">
    <property type="entry name" value="Cytochrome P450"/>
    <property type="match status" value="1"/>
</dbReference>
<keyword evidence="5" id="KW-0560">Oxidoreductase</keyword>
<comment type="similarity">
    <text evidence="2">Belongs to the cytochrome P450 family.</text>
</comment>
<keyword evidence="4" id="KW-0479">Metal-binding</keyword>
<dbReference type="GO" id="GO:0020037">
    <property type="term" value="F:heme binding"/>
    <property type="evidence" value="ECO:0007669"/>
    <property type="project" value="InterPro"/>
</dbReference>
<evidence type="ECO:0000313" key="9">
    <source>
        <dbReference type="EMBL" id="AIW79966.1"/>
    </source>
</evidence>
<reference evidence="9" key="1">
    <citation type="submission" date="2014-07" db="EMBL/GenBank/DDBJ databases">
        <title>A systematic study of Ichneumonosoma Meijere, Pelmatops Enderlein, Pseudopelmatops Shiraki and Soita Walker (Diptera: Tephritidae).</title>
        <authorList>
            <person name="Chen X.-L."/>
            <person name="Norrbom A."/>
            <person name="Zhu C.-D."/>
        </authorList>
    </citation>
    <scope>NUCLEOTIDE SEQUENCE</scope>
</reference>
<feature type="compositionally biased region" description="Low complexity" evidence="8">
    <location>
        <begin position="1"/>
        <end position="10"/>
    </location>
</feature>
<organism evidence="9">
    <name type="scientific">Nilaparvata lugens</name>
    <name type="common">Brown planthopper</name>
    <dbReference type="NCBI Taxonomy" id="108931"/>
    <lineage>
        <taxon>Eukaryota</taxon>
        <taxon>Metazoa</taxon>
        <taxon>Ecdysozoa</taxon>
        <taxon>Arthropoda</taxon>
        <taxon>Hexapoda</taxon>
        <taxon>Insecta</taxon>
        <taxon>Pterygota</taxon>
        <taxon>Neoptera</taxon>
        <taxon>Paraneoptera</taxon>
        <taxon>Hemiptera</taxon>
        <taxon>Auchenorrhyncha</taxon>
        <taxon>Fulgoroidea</taxon>
        <taxon>Delphacidae</taxon>
        <taxon>Delphacinae</taxon>
        <taxon>Nilaparvata</taxon>
    </lineage>
</organism>
<dbReference type="InterPro" id="IPR050479">
    <property type="entry name" value="CYP11_CYP27_families"/>
</dbReference>
<dbReference type="GO" id="GO:0004497">
    <property type="term" value="F:monooxygenase activity"/>
    <property type="evidence" value="ECO:0007669"/>
    <property type="project" value="UniProtKB-KW"/>
</dbReference>
<evidence type="ECO:0000256" key="1">
    <source>
        <dbReference type="ARBA" id="ARBA00001971"/>
    </source>
</evidence>